<evidence type="ECO:0000313" key="1">
    <source>
        <dbReference type="EMBL" id="CAG8570727.1"/>
    </source>
</evidence>
<name>A0ABN7UFY1_GIGMA</name>
<organism evidence="1 2">
    <name type="scientific">Gigaspora margarita</name>
    <dbReference type="NCBI Taxonomy" id="4874"/>
    <lineage>
        <taxon>Eukaryota</taxon>
        <taxon>Fungi</taxon>
        <taxon>Fungi incertae sedis</taxon>
        <taxon>Mucoromycota</taxon>
        <taxon>Glomeromycotina</taxon>
        <taxon>Glomeromycetes</taxon>
        <taxon>Diversisporales</taxon>
        <taxon>Gigasporaceae</taxon>
        <taxon>Gigaspora</taxon>
    </lineage>
</organism>
<dbReference type="InterPro" id="IPR025533">
    <property type="entry name" value="DUF4419"/>
</dbReference>
<dbReference type="PANTHER" id="PTHR31252">
    <property type="entry name" value="DUF4419 DOMAIN-CONTAINING PROTEIN"/>
    <property type="match status" value="1"/>
</dbReference>
<dbReference type="Pfam" id="PF14388">
    <property type="entry name" value="DUF4419"/>
    <property type="match status" value="1"/>
</dbReference>
<reference evidence="1 2" key="1">
    <citation type="submission" date="2021-06" db="EMBL/GenBank/DDBJ databases">
        <authorList>
            <person name="Kallberg Y."/>
            <person name="Tangrot J."/>
            <person name="Rosling A."/>
        </authorList>
    </citation>
    <scope>NUCLEOTIDE SEQUENCE [LARGE SCALE GENOMIC DNA]</scope>
    <source>
        <strain evidence="1 2">120-4 pot B 10/14</strain>
    </source>
</reference>
<dbReference type="EMBL" id="CAJVQB010002332">
    <property type="protein sequence ID" value="CAG8570727.1"/>
    <property type="molecule type" value="Genomic_DNA"/>
</dbReference>
<dbReference type="PANTHER" id="PTHR31252:SF11">
    <property type="entry name" value="DUF4419 DOMAIN-CONTAINING PROTEIN"/>
    <property type="match status" value="1"/>
</dbReference>
<dbReference type="Proteomes" id="UP000789901">
    <property type="component" value="Unassembled WGS sequence"/>
</dbReference>
<gene>
    <name evidence="1" type="ORF">GMARGA_LOCUS5472</name>
</gene>
<comment type="caution">
    <text evidence="1">The sequence shown here is derived from an EMBL/GenBank/DDBJ whole genome shotgun (WGS) entry which is preliminary data.</text>
</comment>
<sequence>MNPTNNTRSTQILTNKIELDNKINTHISIEDHVAKRFRKHKIYAVSSQFDDTKKTVIKRLSCPNGFAAAIFHAYNYHKHLRLSPDDVWLTISQGVSQHINRNAEKFRNRFVKHEGKKELIIGPEIINEIVAAVDENVEKLDLRDLLECNFSTTTPNSLTASRIVLLDTVKSYFKYTCVTMCGIPKVTLEGTLEDWMKLQEKVANLRKLNLELDFWLDRLEPIIWNLVAIYRGEIDEDFWGRIVRIDKVFGSGGDSSTYISGWMINFFPYSGDHEVEVEDIPNGIVGVPFTLDGKKLKFIAGFIGANQEVLEDSDGESVVSPVIGWSVVDDNQEVLEDFDGESERALNWLNDFKEARQCNHNHTLKTKKNKIREVKNPM</sequence>
<proteinExistence type="predicted"/>
<accession>A0ABN7UFY1</accession>
<evidence type="ECO:0000313" key="2">
    <source>
        <dbReference type="Proteomes" id="UP000789901"/>
    </source>
</evidence>
<protein>
    <submittedName>
        <fullName evidence="1">39410_t:CDS:1</fullName>
    </submittedName>
</protein>
<keyword evidence="2" id="KW-1185">Reference proteome</keyword>